<reference evidence="1 2" key="1">
    <citation type="submission" date="2020-05" db="EMBL/GenBank/DDBJ databases">
        <authorList>
            <person name="Khan S.A."/>
            <person name="Jeon C.O."/>
            <person name="Chun B.H."/>
        </authorList>
    </citation>
    <scope>NUCLEOTIDE SEQUENCE [LARGE SCALE GENOMIC DNA]</scope>
    <source>
        <strain evidence="1 2">B156</strain>
    </source>
</reference>
<protein>
    <submittedName>
        <fullName evidence="1">Uncharacterized protein</fullName>
    </submittedName>
</protein>
<organism evidence="1 2">
    <name type="scientific">Ramlibacter montanisoli</name>
    <dbReference type="NCBI Taxonomy" id="2732512"/>
    <lineage>
        <taxon>Bacteria</taxon>
        <taxon>Pseudomonadati</taxon>
        <taxon>Pseudomonadota</taxon>
        <taxon>Betaproteobacteria</taxon>
        <taxon>Burkholderiales</taxon>
        <taxon>Comamonadaceae</taxon>
        <taxon>Ramlibacter</taxon>
    </lineage>
</organism>
<proteinExistence type="predicted"/>
<keyword evidence="2" id="KW-1185">Reference proteome</keyword>
<sequence>MAPGPDKELERLHADWHALHSRLRVHEQLLSDALAIYAKGEGPRPDSIITEVEEMRAECALRFRRMMAAVKD</sequence>
<dbReference type="EMBL" id="JABFCS010000001">
    <property type="protein sequence ID" value="NNU43340.1"/>
    <property type="molecule type" value="Genomic_DNA"/>
</dbReference>
<reference evidence="1 2" key="2">
    <citation type="submission" date="2020-06" db="EMBL/GenBank/DDBJ databases">
        <title>Ramlibacter rhizophilus sp. nov., isolated from rhizosphere soil of national flower Mugunghwa from South Korea.</title>
        <authorList>
            <person name="Zheng-Fei Y."/>
            <person name="Huan T."/>
        </authorList>
    </citation>
    <scope>NUCLEOTIDE SEQUENCE [LARGE SCALE GENOMIC DNA]</scope>
    <source>
        <strain evidence="1 2">B156</strain>
    </source>
</reference>
<dbReference type="RefSeq" id="WP_171558448.1">
    <property type="nucleotide sequence ID" value="NZ_JABFCS010000001.1"/>
</dbReference>
<gene>
    <name evidence="1" type="ORF">HK415_09490</name>
</gene>
<dbReference type="AlphaFoldDB" id="A0A849K729"/>
<name>A0A849K729_9BURK</name>
<evidence type="ECO:0000313" key="1">
    <source>
        <dbReference type="EMBL" id="NNU43340.1"/>
    </source>
</evidence>
<accession>A0A849K729</accession>
<dbReference type="Proteomes" id="UP000552954">
    <property type="component" value="Unassembled WGS sequence"/>
</dbReference>
<evidence type="ECO:0000313" key="2">
    <source>
        <dbReference type="Proteomes" id="UP000552954"/>
    </source>
</evidence>
<comment type="caution">
    <text evidence="1">The sequence shown here is derived from an EMBL/GenBank/DDBJ whole genome shotgun (WGS) entry which is preliminary data.</text>
</comment>